<dbReference type="InterPro" id="IPR002178">
    <property type="entry name" value="PTS_EIIA_type-2_dom"/>
</dbReference>
<dbReference type="PANTHER" id="PTHR47738:SF1">
    <property type="entry name" value="NITROGEN REGULATORY PROTEIN"/>
    <property type="match status" value="1"/>
</dbReference>
<dbReference type="RefSeq" id="WP_049835828.1">
    <property type="nucleotide sequence ID" value="NZ_CP012160.1"/>
</dbReference>
<protein>
    <submittedName>
        <fullName evidence="1">Nitrogen regulatory protein</fullName>
        <ecNumber evidence="1">2.7.1.-</ecNumber>
    </submittedName>
</protein>
<dbReference type="PROSITE" id="PS51094">
    <property type="entry name" value="PTS_EIIA_TYPE_2"/>
    <property type="match status" value="1"/>
</dbReference>
<name>A0A0K0Y9U6_9RHOB</name>
<dbReference type="InterPro" id="IPR051541">
    <property type="entry name" value="PTS_SugarTrans_NitroReg"/>
</dbReference>
<dbReference type="SUPFAM" id="SSF55804">
    <property type="entry name" value="Phoshotransferase/anion transport protein"/>
    <property type="match status" value="1"/>
</dbReference>
<dbReference type="PANTHER" id="PTHR47738">
    <property type="entry name" value="PTS SYSTEM FRUCTOSE-LIKE EIIA COMPONENT-RELATED"/>
    <property type="match status" value="1"/>
</dbReference>
<gene>
    <name evidence="1" type="primary">ptsN</name>
    <name evidence="1" type="ORF">OSB_31440</name>
</gene>
<evidence type="ECO:0000313" key="1">
    <source>
        <dbReference type="EMBL" id="AKS47657.1"/>
    </source>
</evidence>
<dbReference type="PATRIC" id="fig|1458307.3.peg.3167"/>
<dbReference type="InterPro" id="IPR016152">
    <property type="entry name" value="PTrfase/Anion_transptr"/>
</dbReference>
<accession>A0A0K0Y9U6</accession>
<dbReference type="Proteomes" id="UP000067444">
    <property type="component" value="Chromosome"/>
</dbReference>
<proteinExistence type="predicted"/>
<dbReference type="OrthoDB" id="95460at2"/>
<dbReference type="GO" id="GO:0030295">
    <property type="term" value="F:protein kinase activator activity"/>
    <property type="evidence" value="ECO:0007669"/>
    <property type="project" value="TreeGrafter"/>
</dbReference>
<reference evidence="1 2" key="1">
    <citation type="journal article" date="2015" name="Genome Announc.">
        <title>Closed Genome Sequence of Octadecabacter temperatus SB1, the First Mesophilic Species of the Genus Octadecabacter.</title>
        <authorList>
            <person name="Voget S."/>
            <person name="Billerbeck S."/>
            <person name="Simon M."/>
            <person name="Daniel R."/>
        </authorList>
    </citation>
    <scope>NUCLEOTIDE SEQUENCE [LARGE SCALE GENOMIC DNA]</scope>
    <source>
        <strain evidence="1 2">SB1</strain>
    </source>
</reference>
<dbReference type="EC" id="2.7.1.-" evidence="1"/>
<keyword evidence="1" id="KW-0808">Transferase</keyword>
<organism evidence="1 2">
    <name type="scientific">Octadecabacter temperatus</name>
    <dbReference type="NCBI Taxonomy" id="1458307"/>
    <lineage>
        <taxon>Bacteria</taxon>
        <taxon>Pseudomonadati</taxon>
        <taxon>Pseudomonadota</taxon>
        <taxon>Alphaproteobacteria</taxon>
        <taxon>Rhodobacterales</taxon>
        <taxon>Roseobacteraceae</taxon>
        <taxon>Octadecabacter</taxon>
    </lineage>
</organism>
<dbReference type="PROSITE" id="PS00372">
    <property type="entry name" value="PTS_EIIA_TYPE_2_HIS"/>
    <property type="match status" value="1"/>
</dbReference>
<evidence type="ECO:0000313" key="2">
    <source>
        <dbReference type="Proteomes" id="UP000067444"/>
    </source>
</evidence>
<keyword evidence="2" id="KW-1185">Reference proteome</keyword>
<dbReference type="Gene3D" id="3.40.930.10">
    <property type="entry name" value="Mannitol-specific EII, Chain A"/>
    <property type="match status" value="1"/>
</dbReference>
<dbReference type="AlphaFoldDB" id="A0A0K0Y9U6"/>
<dbReference type="STRING" id="1458307.OSB_31440"/>
<dbReference type="CDD" id="cd00211">
    <property type="entry name" value="PTS_IIA_fru"/>
    <property type="match status" value="1"/>
</dbReference>
<dbReference type="KEGG" id="otm:OSB_31440"/>
<dbReference type="GO" id="GO:0016740">
    <property type="term" value="F:transferase activity"/>
    <property type="evidence" value="ECO:0007669"/>
    <property type="project" value="UniProtKB-KW"/>
</dbReference>
<sequence>MPIADILPASGIKVIAAVSSKKRLFHDLGDMADACFGMDQTVVIDALLERENLGPTGVGQGIALPHARLPGLSQVCGLFLRLKKPLDFDSVDRQPVDLVFALFAPEEAGVSHLKALALVSRTLRDEGICAKLRANEDPSTIYTILTEASAAYAA</sequence>
<dbReference type="EMBL" id="CP012160">
    <property type="protein sequence ID" value="AKS47657.1"/>
    <property type="molecule type" value="Genomic_DNA"/>
</dbReference>
<dbReference type="Pfam" id="PF00359">
    <property type="entry name" value="PTS_EIIA_2"/>
    <property type="match status" value="1"/>
</dbReference>